<dbReference type="CDD" id="cd06225">
    <property type="entry name" value="HAMP"/>
    <property type="match status" value="1"/>
</dbReference>
<dbReference type="Gene3D" id="6.10.340.10">
    <property type="match status" value="1"/>
</dbReference>
<dbReference type="SMART" id="SM00283">
    <property type="entry name" value="MA"/>
    <property type="match status" value="1"/>
</dbReference>
<comment type="similarity">
    <text evidence="5">Belongs to the methyl-accepting chemotaxis (MCP) protein family.</text>
</comment>
<evidence type="ECO:0000256" key="1">
    <source>
        <dbReference type="ARBA" id="ARBA00004236"/>
    </source>
</evidence>
<organism evidence="11 12">
    <name type="scientific">Priestia megaterium Q3</name>
    <dbReference type="NCBI Taxonomy" id="1452722"/>
    <lineage>
        <taxon>Bacteria</taxon>
        <taxon>Bacillati</taxon>
        <taxon>Bacillota</taxon>
        <taxon>Bacilli</taxon>
        <taxon>Bacillales</taxon>
        <taxon>Bacillaceae</taxon>
        <taxon>Priestia</taxon>
    </lineage>
</organism>
<protein>
    <recommendedName>
        <fullName evidence="13">Methyl-accepting chemotaxis protein</fullName>
    </recommendedName>
</protein>
<feature type="domain" description="HAMP" evidence="10">
    <location>
        <begin position="213"/>
        <end position="265"/>
    </location>
</feature>
<keyword evidence="8" id="KW-0812">Transmembrane</keyword>
<dbReference type="PROSITE" id="PS50111">
    <property type="entry name" value="CHEMOTAXIS_TRANSDUC_2"/>
    <property type="match status" value="1"/>
</dbReference>
<dbReference type="SMART" id="SM00304">
    <property type="entry name" value="HAMP"/>
    <property type="match status" value="1"/>
</dbReference>
<keyword evidence="7" id="KW-0175">Coiled coil</keyword>
<dbReference type="RefSeq" id="WP_049163289.1">
    <property type="nucleotide sequence ID" value="NZ_CP010586.1"/>
</dbReference>
<dbReference type="AlphaFoldDB" id="A0A806TQW9"/>
<proteinExistence type="inferred from homology"/>
<dbReference type="CDD" id="cd11386">
    <property type="entry name" value="MCP_signal"/>
    <property type="match status" value="1"/>
</dbReference>
<evidence type="ECO:0000256" key="8">
    <source>
        <dbReference type="SAM" id="Phobius"/>
    </source>
</evidence>
<dbReference type="SUPFAM" id="SSF58104">
    <property type="entry name" value="Methyl-accepting chemotaxis protein (MCP) signaling domain"/>
    <property type="match status" value="1"/>
</dbReference>
<evidence type="ECO:0000256" key="7">
    <source>
        <dbReference type="SAM" id="Coils"/>
    </source>
</evidence>
<accession>A0A806TQW9</accession>
<keyword evidence="4 6" id="KW-0807">Transducer</keyword>
<dbReference type="PANTHER" id="PTHR32089:SF112">
    <property type="entry name" value="LYSOZYME-LIKE PROTEIN-RELATED"/>
    <property type="match status" value="1"/>
</dbReference>
<dbReference type="InterPro" id="IPR047347">
    <property type="entry name" value="YvaQ-like_sensor"/>
</dbReference>
<sequence>MGALRNLSIYRKLLVMVIISTISLIAVAVISYFYTQRIADSSESMYNDRLQPIRQLGQIRTNNRAIDANTLEMILSKDEDYQRKRLDEIQEKEAENNKLMAQYEKTFMLDNEKEKLDVYKENIGDLTQARSEAIQLAQDEKGDEAYNIFSKQIVTLRTTINNTLDDLQTINNEEAKSIYQKNKQSVRSAVTTLLLVSALVILLTIGIGLLIARMITKPLNDIKNLMETAKDGDFQVQGTYQSKDEIGSLTASFNKMIGGLKEMIMSVGNISSTVAASSEELSASAEQNNSAIEHISSITEKLASGSNHQVNQIQESSTIIHRITNQTSEVVENVEQITKRALDTAAISNSGTATVETAAKQMKSINENVTELSSVFQGLSEHSAKISQINDVITTIADQTNLLALNAAIEAARAGDHGKGFAVVASEVRKLAEGSSNSANQIKDLVSLIQSETARTLQSMTTTTKEVKEGLAVVEQAGTSFMQINEAVQHVVNQIQQIGSAIHNLAKDTLEVQQAIHEVNGIAEEAAAGTQNVSATTEEQLASMEEIASSAMDLANMSEELQELIARFKI</sequence>
<dbReference type="InterPro" id="IPR024478">
    <property type="entry name" value="HlyB_4HB_MCP"/>
</dbReference>
<dbReference type="EMBL" id="CP010586">
    <property type="protein sequence ID" value="AKP76087.1"/>
    <property type="molecule type" value="Genomic_DNA"/>
</dbReference>
<evidence type="ECO:0000256" key="6">
    <source>
        <dbReference type="PROSITE-ProRule" id="PRU00284"/>
    </source>
</evidence>
<dbReference type="Pfam" id="PF00672">
    <property type="entry name" value="HAMP"/>
    <property type="match status" value="1"/>
</dbReference>
<evidence type="ECO:0000256" key="3">
    <source>
        <dbReference type="ARBA" id="ARBA00023136"/>
    </source>
</evidence>
<keyword evidence="8" id="KW-1133">Transmembrane helix</keyword>
<dbReference type="Pfam" id="PF12729">
    <property type="entry name" value="4HB_MCP_1"/>
    <property type="match status" value="1"/>
</dbReference>
<dbReference type="Pfam" id="PF00015">
    <property type="entry name" value="MCPsignal"/>
    <property type="match status" value="1"/>
</dbReference>
<dbReference type="PANTHER" id="PTHR32089">
    <property type="entry name" value="METHYL-ACCEPTING CHEMOTAXIS PROTEIN MCPB"/>
    <property type="match status" value="1"/>
</dbReference>
<feature type="transmembrane region" description="Helical" evidence="8">
    <location>
        <begin position="189"/>
        <end position="212"/>
    </location>
</feature>
<dbReference type="InterPro" id="IPR004089">
    <property type="entry name" value="MCPsignal_dom"/>
</dbReference>
<feature type="domain" description="Methyl-accepting transducer" evidence="9">
    <location>
        <begin position="284"/>
        <end position="534"/>
    </location>
</feature>
<dbReference type="Gene3D" id="1.10.287.950">
    <property type="entry name" value="Methyl-accepting chemotaxis protein"/>
    <property type="match status" value="1"/>
</dbReference>
<evidence type="ECO:0008006" key="13">
    <source>
        <dbReference type="Google" id="ProtNLM"/>
    </source>
</evidence>
<gene>
    <name evidence="11" type="ORF">AS52_01122</name>
</gene>
<evidence type="ECO:0000256" key="2">
    <source>
        <dbReference type="ARBA" id="ARBA00022475"/>
    </source>
</evidence>
<dbReference type="InterPro" id="IPR003660">
    <property type="entry name" value="HAMP_dom"/>
</dbReference>
<evidence type="ECO:0000256" key="4">
    <source>
        <dbReference type="ARBA" id="ARBA00023224"/>
    </source>
</evidence>
<keyword evidence="2" id="KW-1003">Cell membrane</keyword>
<name>A0A806TQW9_PRIMG</name>
<evidence type="ECO:0000259" key="9">
    <source>
        <dbReference type="PROSITE" id="PS50111"/>
    </source>
</evidence>
<evidence type="ECO:0000313" key="11">
    <source>
        <dbReference type="EMBL" id="AKP76087.1"/>
    </source>
</evidence>
<comment type="subcellular location">
    <subcellularLocation>
        <location evidence="1">Cell membrane</location>
    </subcellularLocation>
</comment>
<dbReference type="GO" id="GO:0005886">
    <property type="term" value="C:plasma membrane"/>
    <property type="evidence" value="ECO:0007669"/>
    <property type="project" value="UniProtKB-SubCell"/>
</dbReference>
<feature type="coiled-coil region" evidence="7">
    <location>
        <begin position="86"/>
        <end position="129"/>
    </location>
</feature>
<dbReference type="Proteomes" id="UP000036410">
    <property type="component" value="Chromosome"/>
</dbReference>
<dbReference type="PROSITE" id="PS50885">
    <property type="entry name" value="HAMP"/>
    <property type="match status" value="1"/>
</dbReference>
<reference evidence="11 12" key="1">
    <citation type="submission" date="2015-01" db="EMBL/GenBank/DDBJ databases">
        <title>Genome sequence of bacillus megaterium Q3.</title>
        <authorList>
            <person name="Wang Y."/>
            <person name="Luo K."/>
            <person name="Bai L."/>
            <person name="Luo F."/>
        </authorList>
    </citation>
    <scope>NUCLEOTIDE SEQUENCE [LARGE SCALE GENOMIC DNA]</scope>
    <source>
        <strain evidence="11 12">Q3</strain>
    </source>
</reference>
<evidence type="ECO:0000313" key="12">
    <source>
        <dbReference type="Proteomes" id="UP000036410"/>
    </source>
</evidence>
<feature type="transmembrane region" description="Helical" evidence="8">
    <location>
        <begin position="13"/>
        <end position="35"/>
    </location>
</feature>
<evidence type="ECO:0000259" key="10">
    <source>
        <dbReference type="PROSITE" id="PS50885"/>
    </source>
</evidence>
<evidence type="ECO:0000256" key="5">
    <source>
        <dbReference type="ARBA" id="ARBA00029447"/>
    </source>
</evidence>
<dbReference type="GO" id="GO:0007165">
    <property type="term" value="P:signal transduction"/>
    <property type="evidence" value="ECO:0007669"/>
    <property type="project" value="UniProtKB-KW"/>
</dbReference>
<dbReference type="CDD" id="cd19411">
    <property type="entry name" value="MCP2201-like_sensor"/>
    <property type="match status" value="1"/>
</dbReference>
<keyword evidence="3 8" id="KW-0472">Membrane</keyword>